<evidence type="ECO:0000313" key="2">
    <source>
        <dbReference type="Proteomes" id="UP001281130"/>
    </source>
</evidence>
<comment type="caution">
    <text evidence="1">The sequence shown here is derived from an EMBL/GenBank/DDBJ whole genome shotgun (WGS) entry which is preliminary data.</text>
</comment>
<dbReference type="EMBL" id="JAWXXX010000002">
    <property type="protein sequence ID" value="MDX5895331.1"/>
    <property type="molecule type" value="Genomic_DNA"/>
</dbReference>
<organism evidence="1 2">
    <name type="scientific">Rubrobacter radiotolerans</name>
    <name type="common">Arthrobacter radiotolerans</name>
    <dbReference type="NCBI Taxonomy" id="42256"/>
    <lineage>
        <taxon>Bacteria</taxon>
        <taxon>Bacillati</taxon>
        <taxon>Actinomycetota</taxon>
        <taxon>Rubrobacteria</taxon>
        <taxon>Rubrobacterales</taxon>
        <taxon>Rubrobacteraceae</taxon>
        <taxon>Rubrobacter</taxon>
    </lineage>
</organism>
<evidence type="ECO:0008006" key="3">
    <source>
        <dbReference type="Google" id="ProtNLM"/>
    </source>
</evidence>
<sequence>MDGAVTKKGEIAWRGQEIYERDIRQEVESDHDGEFVVGDVTDGSHEVDPSNVAASEHVLAKNPNAVVLYSACRASVSLPDRRLLSSSGGPARRRSLVGRARRDPWGLRSRRRALAAAFLRR</sequence>
<accession>A0AB35T879</accession>
<proteinExistence type="predicted"/>
<gene>
    <name evidence="1" type="ORF">SIL72_14985</name>
</gene>
<dbReference type="Proteomes" id="UP001281130">
    <property type="component" value="Unassembled WGS sequence"/>
</dbReference>
<name>A0AB35T879_RUBRA</name>
<dbReference type="AlphaFoldDB" id="A0AB35T879"/>
<reference evidence="1" key="1">
    <citation type="submission" date="2023-11" db="EMBL/GenBank/DDBJ databases">
        <title>MicrobeMod: A computational toolkit for identifying prokaryotic methylation and restriction-modification with nanopore sequencing.</title>
        <authorList>
            <person name="Crits-Christoph A."/>
            <person name="Kang S.C."/>
            <person name="Lee H."/>
            <person name="Ostrov N."/>
        </authorList>
    </citation>
    <scope>NUCLEOTIDE SEQUENCE</scope>
    <source>
        <strain evidence="1">ATCC 51242</strain>
    </source>
</reference>
<evidence type="ECO:0000313" key="1">
    <source>
        <dbReference type="EMBL" id="MDX5895331.1"/>
    </source>
</evidence>
<dbReference type="RefSeq" id="WP_084362502.1">
    <property type="nucleotide sequence ID" value="NZ_JAWXXX010000002.1"/>
</dbReference>
<protein>
    <recommendedName>
        <fullName evidence="3">CHAT domain</fullName>
    </recommendedName>
</protein>